<evidence type="ECO:0000256" key="6">
    <source>
        <dbReference type="ARBA" id="ARBA00022490"/>
    </source>
</evidence>
<dbReference type="InterPro" id="IPR014001">
    <property type="entry name" value="Helicase_ATP-bd"/>
</dbReference>
<dbReference type="SMART" id="SM00847">
    <property type="entry name" value="HA2"/>
    <property type="match status" value="1"/>
</dbReference>
<accession>A0ABP1QSP6</accession>
<dbReference type="SMART" id="SM00490">
    <property type="entry name" value="HELICc"/>
    <property type="match status" value="1"/>
</dbReference>
<keyword evidence="9" id="KW-0378">Hydrolase</keyword>
<dbReference type="Gene3D" id="3.40.50.300">
    <property type="entry name" value="P-loop containing nucleotide triphosphate hydrolases"/>
    <property type="match status" value="2"/>
</dbReference>
<feature type="compositionally biased region" description="Basic and acidic residues" evidence="16">
    <location>
        <begin position="194"/>
        <end position="211"/>
    </location>
</feature>
<evidence type="ECO:0000256" key="5">
    <source>
        <dbReference type="ARBA" id="ARBA00022473"/>
    </source>
</evidence>
<evidence type="ECO:0000256" key="2">
    <source>
        <dbReference type="ARBA" id="ARBA00008792"/>
    </source>
</evidence>
<keyword evidence="21" id="KW-1185">Reference proteome</keyword>
<evidence type="ECO:0000313" key="20">
    <source>
        <dbReference type="EMBL" id="CAL8111255.1"/>
    </source>
</evidence>
<dbReference type="PROSITE" id="PS50304">
    <property type="entry name" value="TUDOR"/>
    <property type="match status" value="1"/>
</dbReference>
<dbReference type="CDD" id="cd18791">
    <property type="entry name" value="SF2_C_RHA"/>
    <property type="match status" value="1"/>
</dbReference>
<dbReference type="PANTHER" id="PTHR18934:SF113">
    <property type="entry name" value="ATP-DEPENDENT RNA HELICASE TDRD9"/>
    <property type="match status" value="1"/>
</dbReference>
<dbReference type="InterPro" id="IPR001650">
    <property type="entry name" value="Helicase_C-like"/>
</dbReference>
<dbReference type="SUPFAM" id="SSF63748">
    <property type="entry name" value="Tudor/PWWP/MBT"/>
    <property type="match status" value="1"/>
</dbReference>
<evidence type="ECO:0000256" key="13">
    <source>
        <dbReference type="ARBA" id="ARBA00023158"/>
    </source>
</evidence>
<dbReference type="EMBL" id="CAXLJM020000046">
    <property type="protein sequence ID" value="CAL8111255.1"/>
    <property type="molecule type" value="Genomic_DNA"/>
</dbReference>
<feature type="region of interest" description="Disordered" evidence="16">
    <location>
        <begin position="191"/>
        <end position="239"/>
    </location>
</feature>
<feature type="compositionally biased region" description="Polar residues" evidence="16">
    <location>
        <begin position="128"/>
        <end position="137"/>
    </location>
</feature>
<dbReference type="Gene3D" id="2.40.50.90">
    <property type="match status" value="1"/>
</dbReference>
<evidence type="ECO:0000256" key="12">
    <source>
        <dbReference type="ARBA" id="ARBA00022871"/>
    </source>
</evidence>
<keyword evidence="10" id="KW-0347">Helicase</keyword>
<evidence type="ECO:0000256" key="16">
    <source>
        <dbReference type="SAM" id="MobiDB-lite"/>
    </source>
</evidence>
<evidence type="ECO:0000259" key="17">
    <source>
        <dbReference type="PROSITE" id="PS50304"/>
    </source>
</evidence>
<dbReference type="InterPro" id="IPR002999">
    <property type="entry name" value="Tudor"/>
</dbReference>
<feature type="compositionally biased region" description="Polar residues" evidence="16">
    <location>
        <begin position="17"/>
        <end position="27"/>
    </location>
</feature>
<evidence type="ECO:0000259" key="19">
    <source>
        <dbReference type="PROSITE" id="PS51194"/>
    </source>
</evidence>
<comment type="caution">
    <text evidence="20">The sequence shown here is derived from an EMBL/GenBank/DDBJ whole genome shotgun (WGS) entry which is preliminary data.</text>
</comment>
<feature type="region of interest" description="Disordered" evidence="16">
    <location>
        <begin position="1"/>
        <end position="169"/>
    </location>
</feature>
<dbReference type="EC" id="3.6.4.13" evidence="3"/>
<evidence type="ECO:0000256" key="4">
    <source>
        <dbReference type="ARBA" id="ARBA00013352"/>
    </source>
</evidence>
<evidence type="ECO:0000256" key="11">
    <source>
        <dbReference type="ARBA" id="ARBA00022840"/>
    </source>
</evidence>
<evidence type="ECO:0000256" key="14">
    <source>
        <dbReference type="ARBA" id="ARBA00023254"/>
    </source>
</evidence>
<evidence type="ECO:0000259" key="18">
    <source>
        <dbReference type="PROSITE" id="PS51192"/>
    </source>
</evidence>
<dbReference type="Gene3D" id="2.30.30.140">
    <property type="match status" value="1"/>
</dbReference>
<keyword evidence="13" id="KW-0943">RNA-mediated gene silencing</keyword>
<evidence type="ECO:0000256" key="1">
    <source>
        <dbReference type="ARBA" id="ARBA00004496"/>
    </source>
</evidence>
<dbReference type="Pfam" id="PF00271">
    <property type="entry name" value="Helicase_C"/>
    <property type="match status" value="1"/>
</dbReference>
<dbReference type="Pfam" id="PF00567">
    <property type="entry name" value="TUDOR"/>
    <property type="match status" value="1"/>
</dbReference>
<dbReference type="PANTHER" id="PTHR18934">
    <property type="entry name" value="ATP-DEPENDENT RNA HELICASE"/>
    <property type="match status" value="1"/>
</dbReference>
<feature type="compositionally biased region" description="Acidic residues" evidence="16">
    <location>
        <begin position="53"/>
        <end position="64"/>
    </location>
</feature>
<dbReference type="Gene3D" id="1.20.120.1080">
    <property type="match status" value="1"/>
</dbReference>
<dbReference type="Pfam" id="PF00270">
    <property type="entry name" value="DEAD"/>
    <property type="match status" value="1"/>
</dbReference>
<dbReference type="Pfam" id="PF21010">
    <property type="entry name" value="HA2_C"/>
    <property type="match status" value="1"/>
</dbReference>
<dbReference type="SUPFAM" id="SSF52540">
    <property type="entry name" value="P-loop containing nucleoside triphosphate hydrolases"/>
    <property type="match status" value="1"/>
</dbReference>
<proteinExistence type="inferred from homology"/>
<sequence>MTPPLSVDHGNDETSEAARNNGVQQTTGRKRPRETEEHSADERPIFRIKTEVELAEFQDYDDEEPKTPLMPTVEDGEVDVGARATIRADCELPAVPSTSQGGSFSNHEPPTGVVKSEPVDVNDDHQENQPFSTPSSSKKNDDTTEEEPIRPSISGFFGFASGPQIQPTLPNSVEADIKVTPAPIAQMAHYNSHTAEEESKYGGDDGTEKIKPIPLPMTTKRSDSEGSEDESENCVNESSPRISRYIQRSNVYEKYDFERRAVDATRLAVYEKKAVILSSIEKSRVTIVEGFTGCGKTTQVPQYILDKCREEKRVCNIVVTQPRKIAAISVARRVCYERKWTLGSVVGYQVGMDTVTNKSDTLLTFMTTGVLLQKLLSLKSLKEFTHIIIDEVHERDLESDFLLLIIKKIMAADTEGKEAHVKLVLMSATINTGKFSDYFMFRNENEQIQIPPQVIKIPAVRAHLVEYHYLDGLLSQKTDLLNMIGSNLDLNKATIQEEVYDVAVSCIIDLDNVERSENPDPRLKKMKTYADNRGSVLVFLPGMEEIRKMHRALDMANKEKINDQVENPKRDCNFYRWTILPLHSSVTNTEQERVFQPSHSTFRKVILSTNIAESSVTVPDIAYVIDFCLTKSLCVDKVTNFTTLRMIWAARSQCTQRAGRTGRVANGKVYRLLPSKFYNDLEKEIQPEMLRSNLETVILMCKKFGFDSPSGLLTDALDRPNLSGIERAISTLKELGALTIEMLDERTGKLRYSTSDGDLTFLGQVMSSLPIPQQCTRLIMLGHAFGVMHEAVIIAAALSVKSPFLTGFREQLSVYKRKMDFAQKSFSDLFAVYHLYQHWICNFAESGGTKQYKYDRERSWAFGAQINLQALREIKATVESLWDRLKRLNIKDSYSVVSSKDTVSQNRTELTQVQGIFLKLAIAGAFYPNYFLRHRPDARQHEREVNRQLCGHDGHQTVYFKGWQQSHDGRLYAKHIAQYLGHGLSEPAVKFDGSKVLAIFDKSEMIGPFSKAIFLAIKQRQLKEQLKFQMLWPEYERDELHRWKLHVDRRGANPCPSQVNLPSIRKELMSVKVQHIVSPSQFWVVYKEMYGQLLHMEEVIGRDNSGISLPRRKCVPNGFCLAPFENKYYRARIIRIISNGERCSVYFVDYGNNHWVQTSCLYDFSPMLKAHNVHMEPCFAVEARLSKIKPNSIHGLHWSKEAVDKMTGFCSKAAELELKIYSVSQSIIAGELIGYGRNGVGKCSINEILLNKADEGKQLGESASETYLSEENHRKRERAPYMDVSEMSAANFEQIGDPFDLDFIEPPKEGPNLKVPMDLKGPFSPLEMNFRPLVRSSNTKQVNIDKNSVNSVLLDHEPTSRMLVAAHVSINERSGSIAARESTVMAPVPGILSLVSMMFAPKIQLRVDHKSTRYTGVLCGCGLTPSNDSNLNRNLPVHPDNDMEIVFDTEIDDSDIDLINTIRYQLNLILGNPETINRAACHKQLGLDVVRLMNKSRNRIDEEIWPQEEYIWKEISPEFLIIDTHMVFSHNAIFHQHHKIRLNARENEEIVWNMGY</sequence>
<dbReference type="InterPro" id="IPR011545">
    <property type="entry name" value="DEAD/DEAH_box_helicase_dom"/>
</dbReference>
<dbReference type="InterPro" id="IPR027417">
    <property type="entry name" value="P-loop_NTPase"/>
</dbReference>
<gene>
    <name evidence="20" type="ORF">ODALV1_LOCUS14871</name>
</gene>
<evidence type="ECO:0000256" key="7">
    <source>
        <dbReference type="ARBA" id="ARBA00022741"/>
    </source>
</evidence>
<keyword evidence="5" id="KW-0217">Developmental protein</keyword>
<evidence type="ECO:0000256" key="3">
    <source>
        <dbReference type="ARBA" id="ARBA00012552"/>
    </source>
</evidence>
<feature type="domain" description="Helicase ATP-binding" evidence="18">
    <location>
        <begin position="277"/>
        <end position="448"/>
    </location>
</feature>
<keyword evidence="14" id="KW-0469">Meiosis</keyword>
<dbReference type="InterPro" id="IPR007502">
    <property type="entry name" value="Helicase-assoc_dom"/>
</dbReference>
<keyword evidence="7" id="KW-0547">Nucleotide-binding</keyword>
<keyword evidence="8" id="KW-0221">Differentiation</keyword>
<dbReference type="Proteomes" id="UP001642540">
    <property type="component" value="Unassembled WGS sequence"/>
</dbReference>
<dbReference type="SMART" id="SM00333">
    <property type="entry name" value="TUDOR"/>
    <property type="match status" value="1"/>
</dbReference>
<keyword evidence="12" id="KW-0744">Spermatogenesis</keyword>
<keyword evidence="11" id="KW-0067">ATP-binding</keyword>
<organism evidence="20 21">
    <name type="scientific">Orchesella dallaii</name>
    <dbReference type="NCBI Taxonomy" id="48710"/>
    <lineage>
        <taxon>Eukaryota</taxon>
        <taxon>Metazoa</taxon>
        <taxon>Ecdysozoa</taxon>
        <taxon>Arthropoda</taxon>
        <taxon>Hexapoda</taxon>
        <taxon>Collembola</taxon>
        <taxon>Entomobryomorpha</taxon>
        <taxon>Entomobryoidea</taxon>
        <taxon>Orchesellidae</taxon>
        <taxon>Orchesellinae</taxon>
        <taxon>Orchesella</taxon>
    </lineage>
</organism>
<evidence type="ECO:0000256" key="10">
    <source>
        <dbReference type="ARBA" id="ARBA00022806"/>
    </source>
</evidence>
<dbReference type="PROSITE" id="PS51194">
    <property type="entry name" value="HELICASE_CTER"/>
    <property type="match status" value="1"/>
</dbReference>
<feature type="domain" description="Tudor" evidence="17">
    <location>
        <begin position="1113"/>
        <end position="1171"/>
    </location>
</feature>
<evidence type="ECO:0000256" key="9">
    <source>
        <dbReference type="ARBA" id="ARBA00022801"/>
    </source>
</evidence>
<comment type="catalytic activity">
    <reaction evidence="15">
        <text>ATP + H2O = ADP + phosphate + H(+)</text>
        <dbReference type="Rhea" id="RHEA:13065"/>
        <dbReference type="ChEBI" id="CHEBI:15377"/>
        <dbReference type="ChEBI" id="CHEBI:15378"/>
        <dbReference type="ChEBI" id="CHEBI:30616"/>
        <dbReference type="ChEBI" id="CHEBI:43474"/>
        <dbReference type="ChEBI" id="CHEBI:456216"/>
        <dbReference type="EC" id="3.6.4.13"/>
    </reaction>
</comment>
<keyword evidence="6" id="KW-0963">Cytoplasm</keyword>
<name>A0ABP1QSP6_9HEXA</name>
<dbReference type="InterPro" id="IPR035437">
    <property type="entry name" value="SNase_OB-fold_sf"/>
</dbReference>
<dbReference type="PROSITE" id="PS51192">
    <property type="entry name" value="HELICASE_ATP_BIND_1"/>
    <property type="match status" value="1"/>
</dbReference>
<evidence type="ECO:0000256" key="8">
    <source>
        <dbReference type="ARBA" id="ARBA00022782"/>
    </source>
</evidence>
<evidence type="ECO:0000256" key="15">
    <source>
        <dbReference type="ARBA" id="ARBA00047984"/>
    </source>
</evidence>
<evidence type="ECO:0000313" key="21">
    <source>
        <dbReference type="Proteomes" id="UP001642540"/>
    </source>
</evidence>
<comment type="similarity">
    <text evidence="2">Belongs to the DEAD box helicase family. DEAH subfamily.</text>
</comment>
<feature type="domain" description="Helicase C-terminal" evidence="19">
    <location>
        <begin position="522"/>
        <end position="705"/>
    </location>
</feature>
<feature type="compositionally biased region" description="Basic and acidic residues" evidence="16">
    <location>
        <begin position="33"/>
        <end position="52"/>
    </location>
</feature>
<dbReference type="CDD" id="cd17917">
    <property type="entry name" value="DEXHc_RHA-like"/>
    <property type="match status" value="1"/>
</dbReference>
<dbReference type="SMART" id="SM00487">
    <property type="entry name" value="DEXDc"/>
    <property type="match status" value="1"/>
</dbReference>
<comment type="subcellular location">
    <subcellularLocation>
        <location evidence="1">Cytoplasm</location>
    </subcellularLocation>
</comment>
<reference evidence="20 21" key="1">
    <citation type="submission" date="2024-08" db="EMBL/GenBank/DDBJ databases">
        <authorList>
            <person name="Cucini C."/>
            <person name="Frati F."/>
        </authorList>
    </citation>
    <scope>NUCLEOTIDE SEQUENCE [LARGE SCALE GENOMIC DNA]</scope>
</reference>
<feature type="compositionally biased region" description="Polar residues" evidence="16">
    <location>
        <begin position="96"/>
        <end position="108"/>
    </location>
</feature>
<protein>
    <recommendedName>
        <fullName evidence="4">Probable ATP-dependent RNA helicase spindle-E</fullName>
        <ecNumber evidence="3">3.6.4.13</ecNumber>
    </recommendedName>
</protein>